<feature type="compositionally biased region" description="Polar residues" evidence="2">
    <location>
        <begin position="1032"/>
        <end position="1043"/>
    </location>
</feature>
<dbReference type="Pfam" id="PF12738">
    <property type="entry name" value="PTCB-BRCT"/>
    <property type="match status" value="1"/>
</dbReference>
<feature type="domain" description="BRCT" evidence="3">
    <location>
        <begin position="110"/>
        <end position="176"/>
    </location>
</feature>
<accession>A0ABQ7QH54</accession>
<feature type="domain" description="BRCT" evidence="3">
    <location>
        <begin position="369"/>
        <end position="457"/>
    </location>
</feature>
<feature type="region of interest" description="Disordered" evidence="2">
    <location>
        <begin position="564"/>
        <end position="591"/>
    </location>
</feature>
<dbReference type="Pfam" id="PF00533">
    <property type="entry name" value="BRCT"/>
    <property type="match status" value="3"/>
</dbReference>
<protein>
    <recommendedName>
        <fullName evidence="3">BRCT domain-containing protein</fullName>
    </recommendedName>
</protein>
<dbReference type="CDD" id="cd00027">
    <property type="entry name" value="BRCT"/>
    <property type="match status" value="1"/>
</dbReference>
<dbReference type="CDD" id="cd17738">
    <property type="entry name" value="BRCT_TopBP1_rpt7"/>
    <property type="match status" value="1"/>
</dbReference>
<keyword evidence="1" id="KW-0677">Repeat</keyword>
<dbReference type="InterPro" id="IPR001357">
    <property type="entry name" value="BRCT_dom"/>
</dbReference>
<feature type="domain" description="BRCT" evidence="3">
    <location>
        <begin position="1170"/>
        <end position="1242"/>
    </location>
</feature>
<feature type="compositionally biased region" description="Pro residues" evidence="2">
    <location>
        <begin position="783"/>
        <end position="800"/>
    </location>
</feature>
<dbReference type="SMART" id="SM00292">
    <property type="entry name" value="BRCT"/>
    <property type="match status" value="5"/>
</dbReference>
<evidence type="ECO:0000313" key="5">
    <source>
        <dbReference type="Proteomes" id="UP000823941"/>
    </source>
</evidence>
<evidence type="ECO:0000256" key="2">
    <source>
        <dbReference type="SAM" id="MobiDB-lite"/>
    </source>
</evidence>
<feature type="region of interest" description="Disordered" evidence="2">
    <location>
        <begin position="862"/>
        <end position="1069"/>
    </location>
</feature>
<dbReference type="SUPFAM" id="SSF52113">
    <property type="entry name" value="BRCT domain"/>
    <property type="match status" value="6"/>
</dbReference>
<feature type="domain" description="BRCT" evidence="3">
    <location>
        <begin position="682"/>
        <end position="777"/>
    </location>
</feature>
<feature type="domain" description="BRCT" evidence="3">
    <location>
        <begin position="198"/>
        <end position="289"/>
    </location>
</feature>
<reference evidence="4 5" key="1">
    <citation type="submission" date="2021-06" db="EMBL/GenBank/DDBJ databases">
        <title>A haploid diamondback moth (Plutella xylostella L.) genome assembly resolves 31 chromosomes and identifies a diamide resistance mutation.</title>
        <authorList>
            <person name="Ward C.M."/>
            <person name="Perry K.D."/>
            <person name="Baker G."/>
            <person name="Powis K."/>
            <person name="Heckel D.G."/>
            <person name="Baxter S.W."/>
        </authorList>
    </citation>
    <scope>NUCLEOTIDE SEQUENCE [LARGE SCALE GENOMIC DNA]</scope>
    <source>
        <strain evidence="4 5">LV</strain>
        <tissue evidence="4">Single pupa</tissue>
    </source>
</reference>
<evidence type="ECO:0000256" key="1">
    <source>
        <dbReference type="ARBA" id="ARBA00022737"/>
    </source>
</evidence>
<dbReference type="PROSITE" id="PS50172">
    <property type="entry name" value="BRCT"/>
    <property type="match status" value="6"/>
</dbReference>
<dbReference type="PANTHER" id="PTHR13561">
    <property type="entry name" value="DNA REPLICATION REGULATOR DPB11-RELATED"/>
    <property type="match status" value="1"/>
</dbReference>
<feature type="domain" description="BRCT" evidence="3">
    <location>
        <begin position="595"/>
        <end position="679"/>
    </location>
</feature>
<dbReference type="PANTHER" id="PTHR13561:SF20">
    <property type="entry name" value="DNA TOPOISOMERASE 2-BINDING PROTEIN 1"/>
    <property type="match status" value="1"/>
</dbReference>
<gene>
    <name evidence="4" type="ORF">JYU34_011508</name>
</gene>
<dbReference type="EMBL" id="JAHIBW010000015">
    <property type="protein sequence ID" value="KAG7304558.1"/>
    <property type="molecule type" value="Genomic_DNA"/>
</dbReference>
<keyword evidence="5" id="KW-1185">Reference proteome</keyword>
<feature type="compositionally biased region" description="Basic and acidic residues" evidence="2">
    <location>
        <begin position="1015"/>
        <end position="1024"/>
    </location>
</feature>
<organism evidence="4 5">
    <name type="scientific">Plutella xylostella</name>
    <name type="common">Diamondback moth</name>
    <name type="synonym">Plutella maculipennis</name>
    <dbReference type="NCBI Taxonomy" id="51655"/>
    <lineage>
        <taxon>Eukaryota</taxon>
        <taxon>Metazoa</taxon>
        <taxon>Ecdysozoa</taxon>
        <taxon>Arthropoda</taxon>
        <taxon>Hexapoda</taxon>
        <taxon>Insecta</taxon>
        <taxon>Pterygota</taxon>
        <taxon>Neoptera</taxon>
        <taxon>Endopterygota</taxon>
        <taxon>Lepidoptera</taxon>
        <taxon>Glossata</taxon>
        <taxon>Ditrysia</taxon>
        <taxon>Yponomeutoidea</taxon>
        <taxon>Plutellidae</taxon>
        <taxon>Plutella</taxon>
    </lineage>
</organism>
<feature type="compositionally biased region" description="Pro residues" evidence="2">
    <location>
        <begin position="1052"/>
        <end position="1063"/>
    </location>
</feature>
<dbReference type="Gene3D" id="3.40.50.10190">
    <property type="entry name" value="BRCT domain"/>
    <property type="match status" value="8"/>
</dbReference>
<feature type="compositionally biased region" description="Basic and acidic residues" evidence="2">
    <location>
        <begin position="868"/>
        <end position="886"/>
    </location>
</feature>
<name>A0ABQ7QH54_PLUXY</name>
<sequence>MAEDIKVSFVIRKDCRDTNDCSEDMQLAFVTCEGHRGGGLQPRWVKETELTDLDKLTKRDVFVLNEFAGEIFEKLKATKCLLVGPRCLSCCLTEGTPIPSGPEPVFTVAMRGLVVSASGMTKKQKESIKRKVQWMGGIYSNALTDETTHLVSDSVLSDKYIKSVEKGIPVMSEAWIEAVWQASLQLNVNGSSPDFVKHKLPPFTNLQVTTSGISKKDKQMIMKLVNEGGGTFSGAFQSETTDVVILTKEGVGSEKYKAALEYGKACALPAWVKDSASQGVALPLAKYRVVGASTSSPLAEHRLPDMSLNFSRITNLRPPSNFVDETRSADISTLSGRMKLSQDTRKSSDAVDKDVQTAFENFDMSLIKKAGPIFDGFCIWVTGPEGGWRERANACVSRGGGVRYSAPHSRVTHIVSGSGLAAAAAAKELPTVPVVSALWLLKSIEAGKAVDETQYLLDPAPSSPLPSRARAEPASPMSARTLQLLRRAPPPLPPPVFQPVNQEPEDEALQVYLSRECHYTFYFLLEPPRARVAHEPPPPPVFQPEVNQEPEDEALQVYLSQAAAEPARDKTPEPPAMTSRQEPDVTDDVDEPTDEVEQIFKGMKIEVHGLEEEAICEIGAEVSAAGGCLVAAGAGGSHALVPLDFAAAELPSAVEPVTVFWIKDCLSQQELVPIQYYHRPVVAAPSLGGVVASLSTYSGVERAFLDELARLLGATTQLRFCRRTTANALASTHLICPTPSGDKYQGAVKWGLPAVTAQWLLDCAEKGERVPEGPYLLPGTKAPKPPPPEQAAPPQSPPKSPVQTDQVNKENAMLPPAEGATVPRRNSMPSRDNTPKGKPGHADDNDMSPASRYIAMARQGLLGCDSQETPKRVGELRDDAKQDGDVRTPPLDDALSTPNLRCLSPTTRRRLQAVKRGEMPSDPIRTPTDPFEKNRTETPDSAFGAALRPGSGRLSPDARKRLWQFVQELPGKEPQTEKQKQTPLSEIRNRFLAQFNGDAPTPPSDSHSVAPRKLHLQDQEDTPPHKMAKFSMDQSPGTATTNRHSNHETPKPAIPTTPKPTPLPNNTIDASKLSTIDATKASTPEAKLGASVDLQLQRLSAALSARGSTPVQRHKRTRDSLKPLPGPESEAAPESQPNTVGWDDRTPAEIPTEPPATQPKRFMLSSNVDNREDLMSMIIHLGGEVSDGSELDPSATHLLCAAPARSEKMLGSIAHGKWVLHPAYVARSRANGAFLNEEEYEWGNDLATCLPPLGTSERTLARAAHRWRVARAQRRPGAFSGVVALLHVPAARRRLLARLLRAGDGEVVEAEPPYNCDGITVCFADIKRYPLSARDAAWLRSRRVPVCAPVVLSTYLTDDARPNVEELCLPEFRP</sequence>
<comment type="caution">
    <text evidence="4">The sequence shown here is derived from an EMBL/GenBank/DDBJ whole genome shotgun (WGS) entry which is preliminary data.</text>
</comment>
<feature type="compositionally biased region" description="Basic and acidic residues" evidence="2">
    <location>
        <begin position="970"/>
        <end position="980"/>
    </location>
</feature>
<dbReference type="InterPro" id="IPR036420">
    <property type="entry name" value="BRCT_dom_sf"/>
</dbReference>
<feature type="region of interest" description="Disordered" evidence="2">
    <location>
        <begin position="771"/>
        <end position="848"/>
    </location>
</feature>
<dbReference type="Proteomes" id="UP000823941">
    <property type="component" value="Chromosome 15"/>
</dbReference>
<evidence type="ECO:0000313" key="4">
    <source>
        <dbReference type="EMBL" id="KAG7304558.1"/>
    </source>
</evidence>
<feature type="region of interest" description="Disordered" evidence="2">
    <location>
        <begin position="1103"/>
        <end position="1160"/>
    </location>
</feature>
<evidence type="ECO:0000259" key="3">
    <source>
        <dbReference type="PROSITE" id="PS50172"/>
    </source>
</evidence>
<proteinExistence type="predicted"/>